<gene>
    <name evidence="1" type="ORF">GCM10010468_42890</name>
</gene>
<dbReference type="PANTHER" id="PTHR33973">
    <property type="entry name" value="OS07G0153300 PROTEIN"/>
    <property type="match status" value="1"/>
</dbReference>
<proteinExistence type="predicted"/>
<comment type="caution">
    <text evidence="1">The sequence shown here is derived from an EMBL/GenBank/DDBJ whole genome shotgun (WGS) entry which is preliminary data.</text>
</comment>
<dbReference type="EMBL" id="BAAAUV010000010">
    <property type="protein sequence ID" value="GAA3219051.1"/>
    <property type="molecule type" value="Genomic_DNA"/>
</dbReference>
<dbReference type="Pfam" id="PF07103">
    <property type="entry name" value="DUF1365"/>
    <property type="match status" value="1"/>
</dbReference>
<sequence>MVTPALYECVIRHARSAPVRHAFAYQSYLWLIDLDSPPARGPLARFDATREELDGYLAASGVDLGGGRVLMLAHARVLGHVFNPLTVYWCHDPDGALVCVVAEVHNTYGGSHRYLVRTDERGSARADKEFYVSPFHAVEGWYRLSLPEPDERLALTITLHLPEGPPFTASVRGVRRPATWPSLLRMAVRHPWAPLAGAIRIRIQGIRLFLRGVPVVPREESTHDRLDR</sequence>
<keyword evidence="2" id="KW-1185">Reference proteome</keyword>
<evidence type="ECO:0000313" key="2">
    <source>
        <dbReference type="Proteomes" id="UP001501237"/>
    </source>
</evidence>
<accession>A0ABP6QFU8</accession>
<dbReference type="InterPro" id="IPR010775">
    <property type="entry name" value="DUF1365"/>
</dbReference>
<name>A0ABP6QFU8_9ACTN</name>
<protein>
    <submittedName>
        <fullName evidence="1">DUF1365 domain-containing protein</fullName>
    </submittedName>
</protein>
<dbReference type="PANTHER" id="PTHR33973:SF4">
    <property type="entry name" value="OS07G0153300 PROTEIN"/>
    <property type="match status" value="1"/>
</dbReference>
<dbReference type="RefSeq" id="WP_344831087.1">
    <property type="nucleotide sequence ID" value="NZ_BAAAUV010000010.1"/>
</dbReference>
<evidence type="ECO:0000313" key="1">
    <source>
        <dbReference type="EMBL" id="GAA3219051.1"/>
    </source>
</evidence>
<organism evidence="1 2">
    <name type="scientific">Actinocorallia longicatena</name>
    <dbReference type="NCBI Taxonomy" id="111803"/>
    <lineage>
        <taxon>Bacteria</taxon>
        <taxon>Bacillati</taxon>
        <taxon>Actinomycetota</taxon>
        <taxon>Actinomycetes</taxon>
        <taxon>Streptosporangiales</taxon>
        <taxon>Thermomonosporaceae</taxon>
        <taxon>Actinocorallia</taxon>
    </lineage>
</organism>
<reference evidence="2" key="1">
    <citation type="journal article" date="2019" name="Int. J. Syst. Evol. Microbiol.">
        <title>The Global Catalogue of Microorganisms (GCM) 10K type strain sequencing project: providing services to taxonomists for standard genome sequencing and annotation.</title>
        <authorList>
            <consortium name="The Broad Institute Genomics Platform"/>
            <consortium name="The Broad Institute Genome Sequencing Center for Infectious Disease"/>
            <person name="Wu L."/>
            <person name="Ma J."/>
        </authorList>
    </citation>
    <scope>NUCLEOTIDE SEQUENCE [LARGE SCALE GENOMIC DNA]</scope>
    <source>
        <strain evidence="2">JCM 9377</strain>
    </source>
</reference>
<dbReference type="Proteomes" id="UP001501237">
    <property type="component" value="Unassembled WGS sequence"/>
</dbReference>